<keyword evidence="1" id="KW-0812">Transmembrane</keyword>
<evidence type="ECO:0000313" key="3">
    <source>
        <dbReference type="Proteomes" id="UP001620460"/>
    </source>
</evidence>
<sequence>MNRDEQRLNHQLDRLERVLPGWLHQILLWLRAPGAAWLRIPLGLMLVFGGLLSFLPILGIWMLPLGLLLLAQDLPFLRRPVRRALIGAERRWIRWKRRR</sequence>
<keyword evidence="1" id="KW-0472">Membrane</keyword>
<reference evidence="2 3" key="1">
    <citation type="submission" date="2020-10" db="EMBL/GenBank/DDBJ databases">
        <title>Phylogeny of dyella-like bacteria.</title>
        <authorList>
            <person name="Fu J."/>
        </authorList>
    </citation>
    <scope>NUCLEOTIDE SEQUENCE [LARGE SCALE GENOMIC DNA]</scope>
    <source>
        <strain evidence="2 3">Gsoil3046</strain>
    </source>
</reference>
<keyword evidence="3" id="KW-1185">Reference proteome</keyword>
<evidence type="ECO:0008006" key="4">
    <source>
        <dbReference type="Google" id="ProtNLM"/>
    </source>
</evidence>
<organism evidence="2 3">
    <name type="scientific">Dyella ginsengisoli</name>
    <dbReference type="NCBI Taxonomy" id="363848"/>
    <lineage>
        <taxon>Bacteria</taxon>
        <taxon>Pseudomonadati</taxon>
        <taxon>Pseudomonadota</taxon>
        <taxon>Gammaproteobacteria</taxon>
        <taxon>Lysobacterales</taxon>
        <taxon>Rhodanobacteraceae</taxon>
        <taxon>Dyella</taxon>
    </lineage>
</organism>
<evidence type="ECO:0000256" key="1">
    <source>
        <dbReference type="SAM" id="Phobius"/>
    </source>
</evidence>
<dbReference type="Proteomes" id="UP001620460">
    <property type="component" value="Unassembled WGS sequence"/>
</dbReference>
<gene>
    <name evidence="2" type="ORF">ISP17_15355</name>
</gene>
<comment type="caution">
    <text evidence="2">The sequence shown here is derived from an EMBL/GenBank/DDBJ whole genome shotgun (WGS) entry which is preliminary data.</text>
</comment>
<dbReference type="RefSeq" id="WP_404634750.1">
    <property type="nucleotide sequence ID" value="NZ_JADIKM010000004.1"/>
</dbReference>
<proteinExistence type="predicted"/>
<keyword evidence="1" id="KW-1133">Transmembrane helix</keyword>
<name>A0ABW8JWA8_9GAMM</name>
<protein>
    <recommendedName>
        <fullName evidence="4">Tryptophan synthase subunit beta</fullName>
    </recommendedName>
</protein>
<feature type="transmembrane region" description="Helical" evidence="1">
    <location>
        <begin position="46"/>
        <end position="70"/>
    </location>
</feature>
<evidence type="ECO:0000313" key="2">
    <source>
        <dbReference type="EMBL" id="MFK2905339.1"/>
    </source>
</evidence>
<accession>A0ABW8JWA8</accession>
<dbReference type="EMBL" id="JADIKM010000004">
    <property type="protein sequence ID" value="MFK2905339.1"/>
    <property type="molecule type" value="Genomic_DNA"/>
</dbReference>